<dbReference type="OrthoDB" id="10257263at2759"/>
<dbReference type="GO" id="GO:0046872">
    <property type="term" value="F:metal ion binding"/>
    <property type="evidence" value="ECO:0007669"/>
    <property type="project" value="UniProtKB-KW"/>
</dbReference>
<dbReference type="PRINTS" id="PR01951">
    <property type="entry name" value="LANCEUKARYTE"/>
</dbReference>
<dbReference type="OMA" id="LSLYFEW"/>
<evidence type="ECO:0000256" key="2">
    <source>
        <dbReference type="PIRSR" id="PIRSR607822-1"/>
    </source>
</evidence>
<feature type="binding site" evidence="2">
    <location>
        <position position="325"/>
    </location>
    <ligand>
        <name>Zn(2+)</name>
        <dbReference type="ChEBI" id="CHEBI:29105"/>
    </ligand>
</feature>
<dbReference type="EMBL" id="GHWJ01004692">
    <property type="protein sequence ID" value="NOV37429.1"/>
    <property type="molecule type" value="Transcribed_RNA"/>
</dbReference>
<dbReference type="Gene3D" id="1.50.10.10">
    <property type="match status" value="1"/>
</dbReference>
<dbReference type="VEuPathDB" id="VectorBase:LOC119159728"/>
<evidence type="ECO:0000256" key="1">
    <source>
        <dbReference type="ARBA" id="ARBA00007179"/>
    </source>
</evidence>
<dbReference type="GO" id="GO:0005886">
    <property type="term" value="C:plasma membrane"/>
    <property type="evidence" value="ECO:0007669"/>
    <property type="project" value="TreeGrafter"/>
</dbReference>
<dbReference type="Pfam" id="PF05147">
    <property type="entry name" value="LANC_like"/>
    <property type="match status" value="1"/>
</dbReference>
<keyword evidence="2" id="KW-0479">Metal-binding</keyword>
<keyword evidence="2" id="KW-0862">Zinc</keyword>
<sequence length="402" mass="45559">MSDRAFENEFSDYHAGKSDVVLPDGRWTQEFQNDIQRNIADRLRDLERNLSKRTDWSDSSVYTGTTGVALMYMRLSDVLQDTSYLNRALPLVERQLSNLKERRFSFLCGDPGPLATGADLYNRLGRSQDSHTLIKRLVGLAKYVVSSTSDIPDELLYGRVGYLYALLYVRKHVSPTAVDDGLIRNVVQAVLSSGQQLSAEEKSRSPLMYQWHDSFYLGAAHGLAGIFYMLLQVRSVLTEAELTRLVKPSIDWLAGLQYPSGNYPSSIGSSTDKLVHWCHGAPGTIHLLLLAHLVFKETRYLEQAKKCADVIWQRGILKKGYGICHGTAGNGYAFLRMYQVTRDCKYLHRAAKFCEWCFDYGHHQCRIADRPFSLFEGMAGTIYFMADMLEPEKSAFPAFQLL</sequence>
<reference evidence="3" key="1">
    <citation type="submission" date="2019-09" db="EMBL/GenBank/DDBJ databases">
        <title>Organ-specific transcriptomic study of the physiology of the cattle tick, Rhipicephalus microplus.</title>
        <authorList>
            <person name="Tirloni L."/>
            <person name="Braz G."/>
            <person name="Gandara A.C.P."/>
            <person name="Sabadin G.A."/>
            <person name="da Silva R.M."/>
            <person name="Guizzo M.G."/>
            <person name="Machado J.A."/>
            <person name="Costa E.P."/>
            <person name="Gomes H.F."/>
            <person name="Moraes J."/>
            <person name="Mota M.B.S."/>
            <person name="Mesquita R.D."/>
            <person name="Alvarenga P.H."/>
            <person name="Alves F."/>
            <person name="Seixas A."/>
            <person name="da Fonseca R.N."/>
            <person name="Fogaca A."/>
            <person name="Logullo C."/>
            <person name="Tanaka A."/>
            <person name="Daffre S."/>
            <person name="Termignoni C."/>
            <person name="Vaz I.S.Jr."/>
            <person name="Oliveira P.L."/>
            <person name="Ribeiro J.M."/>
        </authorList>
    </citation>
    <scope>NUCLEOTIDE SEQUENCE</scope>
    <source>
        <strain evidence="3">Porto Alegre</strain>
    </source>
</reference>
<evidence type="ECO:0000313" key="3">
    <source>
        <dbReference type="EMBL" id="NOV37429.1"/>
    </source>
</evidence>
<dbReference type="InterPro" id="IPR007822">
    <property type="entry name" value="LANC-like"/>
</dbReference>
<dbReference type="PANTHER" id="PTHR12736:SF21">
    <property type="entry name" value="LANC-LIKE PROTEIN 2"/>
    <property type="match status" value="1"/>
</dbReference>
<dbReference type="KEGG" id="rmp:119159728"/>
<dbReference type="SMART" id="SM01260">
    <property type="entry name" value="LANC_like"/>
    <property type="match status" value="1"/>
</dbReference>
<dbReference type="GO" id="GO:0031179">
    <property type="term" value="P:peptide modification"/>
    <property type="evidence" value="ECO:0007669"/>
    <property type="project" value="InterPro"/>
</dbReference>
<proteinExistence type="inferred from homology"/>
<dbReference type="InterPro" id="IPR012341">
    <property type="entry name" value="6hp_glycosidase-like_sf"/>
</dbReference>
<dbReference type="RefSeq" id="XP_037268468.1">
    <property type="nucleotide sequence ID" value="XM_037412571.1"/>
</dbReference>
<protein>
    <submittedName>
        <fullName evidence="3">Putative lanthionine synthetase c-like protein 1 ovary overexpressed</fullName>
    </submittedName>
</protein>
<feature type="binding site" evidence="2">
    <location>
        <position position="278"/>
    </location>
    <ligand>
        <name>Zn(2+)</name>
        <dbReference type="ChEBI" id="CHEBI:29105"/>
    </ligand>
</feature>
<dbReference type="PRINTS" id="PR01950">
    <property type="entry name" value="LANCSUPER"/>
</dbReference>
<organism evidence="3">
    <name type="scientific">Rhipicephalus microplus</name>
    <name type="common">Cattle tick</name>
    <name type="synonym">Boophilus microplus</name>
    <dbReference type="NCBI Taxonomy" id="6941"/>
    <lineage>
        <taxon>Eukaryota</taxon>
        <taxon>Metazoa</taxon>
        <taxon>Ecdysozoa</taxon>
        <taxon>Arthropoda</taxon>
        <taxon>Chelicerata</taxon>
        <taxon>Arachnida</taxon>
        <taxon>Acari</taxon>
        <taxon>Parasitiformes</taxon>
        <taxon>Ixodida</taxon>
        <taxon>Ixodoidea</taxon>
        <taxon>Ixodidae</taxon>
        <taxon>Rhipicephalinae</taxon>
        <taxon>Rhipicephalus</taxon>
        <taxon>Boophilus</taxon>
    </lineage>
</organism>
<dbReference type="PANTHER" id="PTHR12736">
    <property type="entry name" value="LANC-LIKE PROTEIN"/>
    <property type="match status" value="1"/>
</dbReference>
<dbReference type="CDD" id="cd04794">
    <property type="entry name" value="euk_LANCL"/>
    <property type="match status" value="1"/>
</dbReference>
<accession>A0A6M2CUQ7</accession>
<comment type="similarity">
    <text evidence="1">Belongs to the LanC-like protein family.</text>
</comment>
<dbReference type="RefSeq" id="XP_037268466.1">
    <property type="nucleotide sequence ID" value="XM_037412569.1"/>
</dbReference>
<name>A0A6M2CUQ7_RHIMP</name>
<dbReference type="InterPro" id="IPR020464">
    <property type="entry name" value="LanC-like_prot_euk"/>
</dbReference>
<dbReference type="SUPFAM" id="SSF158745">
    <property type="entry name" value="LanC-like"/>
    <property type="match status" value="1"/>
</dbReference>
<dbReference type="AlphaFoldDB" id="A0A6M2CUQ7"/>
<feature type="binding site" evidence="2">
    <location>
        <position position="324"/>
    </location>
    <ligand>
        <name>Zn(2+)</name>
        <dbReference type="ChEBI" id="CHEBI:29105"/>
    </ligand>
</feature>
<dbReference type="GO" id="GO:0005975">
    <property type="term" value="P:carbohydrate metabolic process"/>
    <property type="evidence" value="ECO:0007669"/>
    <property type="project" value="InterPro"/>
</dbReference>